<evidence type="ECO:0008006" key="3">
    <source>
        <dbReference type="Google" id="ProtNLM"/>
    </source>
</evidence>
<comment type="caution">
    <text evidence="1">The sequence shown here is derived from an EMBL/GenBank/DDBJ whole genome shotgun (WGS) entry which is preliminary data.</text>
</comment>
<gene>
    <name evidence="1" type="ORF">ACEU0G_002919</name>
</gene>
<dbReference type="Proteomes" id="UP001605261">
    <property type="component" value="Unassembled WGS sequence"/>
</dbReference>
<accession>A0ABW7CYH6</accession>
<reference evidence="1 2" key="1">
    <citation type="submission" date="2024-09" db="EMBL/GenBank/DDBJ databases">
        <authorList>
            <consortium name="All-Russian atlas of soil microorganisms"/>
            <consortium name="as a basis for the search for new antimicrobial producers and enzymes with unique properties"/>
            <person name="Sokolova E.A."/>
            <person name="Voronina E.N."/>
        </authorList>
    </citation>
    <scope>NUCLEOTIDE SEQUENCE [LARGE SCALE GENOMIC DNA]</scope>
    <source>
        <strain evidence="1 2">AF-22b-331.1</strain>
    </source>
</reference>
<sequence length="79" mass="8720">MRQGIVRRVAEMALRIEPNRTAVLDWILHTPLPSLGMQTTFELACNGEGERVIALLNDLLLQPGDTVPRLPQSAPPALH</sequence>
<proteinExistence type="predicted"/>
<organism evidence="1 2">
    <name type="scientific">Stenotrophomonas nematodicola</name>
    <dbReference type="NCBI Taxonomy" id="2656746"/>
    <lineage>
        <taxon>Bacteria</taxon>
        <taxon>Pseudomonadati</taxon>
        <taxon>Pseudomonadota</taxon>
        <taxon>Gammaproteobacteria</taxon>
        <taxon>Lysobacterales</taxon>
        <taxon>Lysobacteraceae</taxon>
        <taxon>Stenotrophomonas</taxon>
    </lineage>
</organism>
<name>A0ABW7CYH6_9GAMM</name>
<evidence type="ECO:0000313" key="1">
    <source>
        <dbReference type="EMBL" id="MFG6108923.1"/>
    </source>
</evidence>
<keyword evidence="2" id="KW-1185">Reference proteome</keyword>
<evidence type="ECO:0000313" key="2">
    <source>
        <dbReference type="Proteomes" id="UP001605261"/>
    </source>
</evidence>
<protein>
    <recommendedName>
        <fullName evidence="3">Antitoxin Xre/MbcA/ParS-like toxin-binding domain-containing protein</fullName>
    </recommendedName>
</protein>
<dbReference type="RefSeq" id="WP_394162408.1">
    <property type="nucleotide sequence ID" value="NZ_JBHGCJ010000004.1"/>
</dbReference>
<dbReference type="EMBL" id="JBHGCJ010000004">
    <property type="protein sequence ID" value="MFG6108923.1"/>
    <property type="molecule type" value="Genomic_DNA"/>
</dbReference>